<evidence type="ECO:0000313" key="3">
    <source>
        <dbReference type="Proteomes" id="UP000002214"/>
    </source>
</evidence>
<proteinExistence type="predicted"/>
<dbReference type="KEGG" id="bcr:BCAH187_A3262"/>
<keyword evidence="1" id="KW-0812">Transmembrane</keyword>
<keyword evidence="1" id="KW-1133">Transmembrane helix</keyword>
<dbReference type="HOGENOM" id="CLU_211896_0_0_9"/>
<sequence>MKKHWVSNAFCYILELLGGQKGEYMSSNLKWMIYTILGIFILLILFVAYGVYLYFT</sequence>
<feature type="transmembrane region" description="Helical" evidence="1">
    <location>
        <begin position="31"/>
        <end position="55"/>
    </location>
</feature>
<accession>B7HWY2</accession>
<dbReference type="AlphaFoldDB" id="B7HWY2"/>
<evidence type="ECO:0000313" key="2">
    <source>
        <dbReference type="EMBL" id="ACJ79544.1"/>
    </source>
</evidence>
<protein>
    <submittedName>
        <fullName evidence="2">Uncharacterized protein</fullName>
    </submittedName>
</protein>
<gene>
    <name evidence="2" type="ordered locus">BCAH187_A3262</name>
</gene>
<name>B7HWY2_BACC7</name>
<organism evidence="2 3">
    <name type="scientific">Bacillus cereus (strain AH187)</name>
    <dbReference type="NCBI Taxonomy" id="405534"/>
    <lineage>
        <taxon>Bacteria</taxon>
        <taxon>Bacillati</taxon>
        <taxon>Bacillota</taxon>
        <taxon>Bacilli</taxon>
        <taxon>Bacillales</taxon>
        <taxon>Bacillaceae</taxon>
        <taxon>Bacillus</taxon>
        <taxon>Bacillus cereus group</taxon>
    </lineage>
</organism>
<reference evidence="2 3" key="1">
    <citation type="submission" date="2008-10" db="EMBL/GenBank/DDBJ databases">
        <title>Genome sequence of Bacillus cereus AH187.</title>
        <authorList>
            <person name="Dodson R.J."/>
            <person name="Durkin A.S."/>
            <person name="Rosovitz M.J."/>
            <person name="Rasko D.A."/>
            <person name="Kolsto A.B."/>
            <person name="Okstad O.A."/>
            <person name="Ravel J."/>
            <person name="Sutton G."/>
        </authorList>
    </citation>
    <scope>NUCLEOTIDE SEQUENCE [LARGE SCALE GENOMIC DNA]</scope>
    <source>
        <strain evidence="2 3">AH187</strain>
    </source>
</reference>
<dbReference type="EMBL" id="CP001177">
    <property type="protein sequence ID" value="ACJ79544.1"/>
    <property type="molecule type" value="Genomic_DNA"/>
</dbReference>
<keyword evidence="1" id="KW-0472">Membrane</keyword>
<dbReference type="Proteomes" id="UP000002214">
    <property type="component" value="Chromosome"/>
</dbReference>
<evidence type="ECO:0000256" key="1">
    <source>
        <dbReference type="SAM" id="Phobius"/>
    </source>
</evidence>